<dbReference type="EMBL" id="GBRH01235966">
    <property type="protein sequence ID" value="JAD61929.1"/>
    <property type="molecule type" value="Transcribed_RNA"/>
</dbReference>
<protein>
    <submittedName>
        <fullName evidence="1">Uncharacterized protein</fullName>
    </submittedName>
</protein>
<accession>A0A0A9BD72</accession>
<reference evidence="1" key="2">
    <citation type="journal article" date="2015" name="Data Brief">
        <title>Shoot transcriptome of the giant reed, Arundo donax.</title>
        <authorList>
            <person name="Barrero R.A."/>
            <person name="Guerrero F.D."/>
            <person name="Moolhuijzen P."/>
            <person name="Goolsby J.A."/>
            <person name="Tidwell J."/>
            <person name="Bellgard S.E."/>
            <person name="Bellgard M.I."/>
        </authorList>
    </citation>
    <scope>NUCLEOTIDE SEQUENCE</scope>
    <source>
        <tissue evidence="1">Shoot tissue taken approximately 20 cm above the soil surface</tissue>
    </source>
</reference>
<proteinExistence type="predicted"/>
<evidence type="ECO:0000313" key="1">
    <source>
        <dbReference type="EMBL" id="JAD61929.1"/>
    </source>
</evidence>
<dbReference type="AlphaFoldDB" id="A0A0A9BD72"/>
<sequence>MMFHFHMTISSASKNDDHSGTYGCGPVGSQDCNLKLDCSRLWWWLQTGMGPCLFAAVCKISLSIPQPMIFFLKVYRPPRLYG</sequence>
<reference evidence="1" key="1">
    <citation type="submission" date="2014-09" db="EMBL/GenBank/DDBJ databases">
        <authorList>
            <person name="Magalhaes I.L.F."/>
            <person name="Oliveira U."/>
            <person name="Santos F.R."/>
            <person name="Vidigal T.H.D.A."/>
            <person name="Brescovit A.D."/>
            <person name="Santos A.J."/>
        </authorList>
    </citation>
    <scope>NUCLEOTIDE SEQUENCE</scope>
    <source>
        <tissue evidence="1">Shoot tissue taken approximately 20 cm above the soil surface</tissue>
    </source>
</reference>
<organism evidence="1">
    <name type="scientific">Arundo donax</name>
    <name type="common">Giant reed</name>
    <name type="synonym">Donax arundinaceus</name>
    <dbReference type="NCBI Taxonomy" id="35708"/>
    <lineage>
        <taxon>Eukaryota</taxon>
        <taxon>Viridiplantae</taxon>
        <taxon>Streptophyta</taxon>
        <taxon>Embryophyta</taxon>
        <taxon>Tracheophyta</taxon>
        <taxon>Spermatophyta</taxon>
        <taxon>Magnoliopsida</taxon>
        <taxon>Liliopsida</taxon>
        <taxon>Poales</taxon>
        <taxon>Poaceae</taxon>
        <taxon>PACMAD clade</taxon>
        <taxon>Arundinoideae</taxon>
        <taxon>Arundineae</taxon>
        <taxon>Arundo</taxon>
    </lineage>
</organism>
<name>A0A0A9BD72_ARUDO</name>